<dbReference type="EMBL" id="ACSJ01000007">
    <property type="protein sequence ID" value="EES91653.1"/>
    <property type="molecule type" value="Genomic_DNA"/>
</dbReference>
<feature type="domain" description="DUF2229" evidence="6">
    <location>
        <begin position="671"/>
        <end position="890"/>
    </location>
</feature>
<dbReference type="Pfam" id="PF09989">
    <property type="entry name" value="DUF2229"/>
    <property type="match status" value="1"/>
</dbReference>
<evidence type="ECO:0000259" key="6">
    <source>
        <dbReference type="Pfam" id="PF09989"/>
    </source>
</evidence>
<dbReference type="Gene3D" id="3.30.420.40">
    <property type="match status" value="4"/>
</dbReference>
<organism evidence="7 8">
    <name type="scientific">Clostridium botulinum D str. 1873</name>
    <dbReference type="NCBI Taxonomy" id="592027"/>
    <lineage>
        <taxon>Bacteria</taxon>
        <taxon>Bacillati</taxon>
        <taxon>Bacillota</taxon>
        <taxon>Clostridia</taxon>
        <taxon>Eubacteriales</taxon>
        <taxon>Clostridiaceae</taxon>
        <taxon>Clostridium</taxon>
    </lineage>
</organism>
<dbReference type="PANTHER" id="PTHR32329:SF4">
    <property type="entry name" value="ACTIVATOR OF 2-HYDROXYACYL-COA DEHYDRATASE"/>
    <property type="match status" value="1"/>
</dbReference>
<dbReference type="InterPro" id="IPR008275">
    <property type="entry name" value="CoA_E_activase_dom"/>
</dbReference>
<comment type="caution">
    <text evidence="7">The sequence shown here is derived from an EMBL/GenBank/DDBJ whole genome shotgun (WGS) entry which is preliminary data.</text>
</comment>
<dbReference type="PANTHER" id="PTHR32329">
    <property type="entry name" value="BIFUNCTIONAL PROTEIN [INCLUDES 2-HYDROXYACYL-COA DEHYDRATASE (N-TER) AND ITS ACTIVATOR DOMAIN (C_TERM)-RELATED"/>
    <property type="match status" value="1"/>
</dbReference>
<comment type="cofactor">
    <cofactor evidence="1">
        <name>[4Fe-4S] cluster</name>
        <dbReference type="ChEBI" id="CHEBI:49883"/>
    </cofactor>
</comment>
<accession>A0A9P2G875</accession>
<keyword evidence="3" id="KW-0408">Iron</keyword>
<keyword evidence="2" id="KW-0479">Metal-binding</keyword>
<evidence type="ECO:0000256" key="4">
    <source>
        <dbReference type="ARBA" id="ARBA00023014"/>
    </source>
</evidence>
<dbReference type="InterPro" id="IPR043129">
    <property type="entry name" value="ATPase_NBD"/>
</dbReference>
<dbReference type="InterPro" id="IPR002731">
    <property type="entry name" value="ATPase_BadF"/>
</dbReference>
<proteinExistence type="predicted"/>
<gene>
    <name evidence="7" type="ORF">CLG_B1394</name>
</gene>
<dbReference type="RefSeq" id="WP_003376650.1">
    <property type="nucleotide sequence ID" value="NZ_ACSJ01000007.1"/>
</dbReference>
<reference evidence="7 8" key="1">
    <citation type="submission" date="2009-10" db="EMBL/GenBank/DDBJ databases">
        <authorList>
            <person name="Shrivastava S."/>
            <person name="Brinkac L.B."/>
            <person name="Brown J.L."/>
            <person name="Bruce D.B."/>
            <person name="Detter C."/>
            <person name="Green L.D."/>
            <person name="Munk C.A."/>
            <person name="Rogers Y.C."/>
            <person name="Tapia R."/>
            <person name="Saunders E.S."/>
            <person name="Sims D.R."/>
            <person name="Smith L.A."/>
            <person name="Smith T.J."/>
            <person name="Sutton G."/>
            <person name="Brettin T."/>
        </authorList>
    </citation>
    <scope>NUCLEOTIDE SEQUENCE [LARGE SCALE GENOMIC DNA]</scope>
    <source>
        <strain evidence="8">D str. 1873</strain>
    </source>
</reference>
<dbReference type="NCBIfam" id="TIGR00241">
    <property type="entry name" value="CoA_E_activ"/>
    <property type="match status" value="1"/>
</dbReference>
<feature type="domain" description="ATPase BadF/BadG/BcrA/BcrD type" evidence="5">
    <location>
        <begin position="8"/>
        <end position="257"/>
    </location>
</feature>
<dbReference type="Proteomes" id="UP000006160">
    <property type="component" value="Unassembled WGS sequence"/>
</dbReference>
<dbReference type="CDD" id="cd24035">
    <property type="entry name" value="ASKHA_NBD_O66634-like_rpt2"/>
    <property type="match status" value="1"/>
</dbReference>
<feature type="domain" description="ATPase BadF/BadG/BcrA/BcrD type" evidence="5">
    <location>
        <begin position="322"/>
        <end position="576"/>
    </location>
</feature>
<keyword evidence="4" id="KW-0411">Iron-sulfur</keyword>
<dbReference type="GO" id="GO:0051536">
    <property type="term" value="F:iron-sulfur cluster binding"/>
    <property type="evidence" value="ECO:0007669"/>
    <property type="project" value="UniProtKB-KW"/>
</dbReference>
<evidence type="ECO:0000256" key="2">
    <source>
        <dbReference type="ARBA" id="ARBA00022723"/>
    </source>
</evidence>
<sequence length="1429" mass="160460">MREILYFGLDVGSTTVKLVALNKRNDLIYGKYKRHFSDIKSTIISLMEEAYLKFKNYHISIMITGSGGLAVSKWLNVSFIQEVIASTKTVENIIPETDVVIELGGEDAKITYFKNGVEQRMNGTCAGGTGAFIDQMAALLQTDAKGLNELAKKYKVIYPIASRCGVFAKTDIQPLLNEGAAKEDLAVSILQAVVNQTISGLACGKPIRGNVAFLGGPLYFLSELRKRFIETLKLKDEEVIFPNNSQLFVAMGAALAAKKEKSITFKSLYEKLPKLRENVESEVTRLEPLFNSELELETFKKRHSKCKVIRGELANYKGNCFLGVDAGSTTTKIILIGEDGSLLYSYYGSNEGKPLEITSKVLKDIYNKLPENCNIVNCGVTGYGEGLIKNALKMDIGEIETIAHYKAAEFFLPGVEFILDIGGQDMKCMMIKNGVIDSIMLNEACSSGCGSFIETFAKSLDMKVEDFANAAVLAKEPVDLGSRCTVFMNSKVKQAQKEGATVGDISAGLSYSVIKNALYKVIKLRNPEEMGKKVIVQGGTFYNDAILRSFEIISGREVVRPDIAGLMGAFGVALIAKERYEKGHKTTLISLEELDRLQVNSNLKRCGGCGNNCLLTINKFSDGGVFISGNRCEKGLGGGRVKKDIPNLYEYKYKRLFNYISLTKEEAPRGTIGIPRVLNMYENYPFWFTFFNELGFRVEISRRSSKEVYQLGMETIPSESVCYPAKLVHGHIMDLIEKNVDTIFYPCIPFDKKEQEEADNNYSCPIVTSYPEVIKNNMDIIREKNIKFMNPFIAMNDKEKLSKRLYHIFKEFEISKKEIILAIEKAWRERENFKNDIKNKGEEALTYMNLTGKKGIVLAGRPYHVDQEIQHGIANLITEYDMVVFTEDSIAHLGKVKRPLRVLDQWVYHSRLYAAASFVSTRKDLELVQLTSFGCGLDAVTSDQVEEILRGNNKIYTLIKIDEVSNLGAIRIRMRSLKAAMDEREKMGIEPKDNYKPMAKVPFTKEMRNKHTILAPQMSPIHFELVQEVFLSSGYNVEILPSVDKGAVETGLKYVNNDACYPSIIVIGQLIEALQSGKYDVNNTSLIITQTGGGCRASNYIGFLRKALKEAGYSNIPVISLNFVGLEDNPGLEVSHTMIKKGILALVLGDLFMRVLYRVRPYEKIKGSANLLYDKWNEKCKEVIRNGNFKLAKQYVYDIVKDFDNLELLDIKKPRVGVVGEILVKYHPTANNDIVGKLESEGAEVVVPDLIDFFLYCAYDETFKYKYLNGKFKSKIISDIVIWYMELFRKDIRKALNKSKRFTSPLDIKELAKGAEPILSIGNQTGEGWFLTAEMVELINSGVKNIVCLQPFACLPNHVTGKGVIKELRRRYKDTNIVAIDYDPGASEVNQINRIKLMLAVAFKNLESNKVDFMYNMVDETIKEIASDK</sequence>
<dbReference type="GO" id="GO:0046872">
    <property type="term" value="F:metal ion binding"/>
    <property type="evidence" value="ECO:0007669"/>
    <property type="project" value="UniProtKB-KW"/>
</dbReference>
<dbReference type="Pfam" id="PF01869">
    <property type="entry name" value="BcrAD_BadFG"/>
    <property type="match status" value="2"/>
</dbReference>
<name>A0A9P2G875_CLOBO</name>
<evidence type="ECO:0000313" key="8">
    <source>
        <dbReference type="Proteomes" id="UP000006160"/>
    </source>
</evidence>
<evidence type="ECO:0000313" key="7">
    <source>
        <dbReference type="EMBL" id="EES91653.1"/>
    </source>
</evidence>
<protein>
    <submittedName>
        <fullName evidence="7">CoA-substrate-specific enzyme activase domain protein</fullName>
    </submittedName>
</protein>
<evidence type="ECO:0000259" key="5">
    <source>
        <dbReference type="Pfam" id="PF01869"/>
    </source>
</evidence>
<evidence type="ECO:0000256" key="1">
    <source>
        <dbReference type="ARBA" id="ARBA00001966"/>
    </source>
</evidence>
<dbReference type="SUPFAM" id="SSF53067">
    <property type="entry name" value="Actin-like ATPase domain"/>
    <property type="match status" value="2"/>
</dbReference>
<dbReference type="CDD" id="cd24034">
    <property type="entry name" value="ASKHA_NBD_O66634-like_rpt1"/>
    <property type="match status" value="1"/>
</dbReference>
<dbReference type="InterPro" id="IPR051805">
    <property type="entry name" value="Dehydratase_Activator_Redct"/>
</dbReference>
<evidence type="ECO:0000256" key="3">
    <source>
        <dbReference type="ARBA" id="ARBA00023004"/>
    </source>
</evidence>
<dbReference type="InterPro" id="IPR018709">
    <property type="entry name" value="CoA_activase_DUF2229"/>
</dbReference>